<dbReference type="Pfam" id="PF00460">
    <property type="entry name" value="Flg_bb_rod"/>
    <property type="match status" value="1"/>
</dbReference>
<dbReference type="GO" id="GO:0005829">
    <property type="term" value="C:cytosol"/>
    <property type="evidence" value="ECO:0007669"/>
    <property type="project" value="TreeGrafter"/>
</dbReference>
<protein>
    <submittedName>
        <fullName evidence="5">Uncharacterized protein</fullName>
    </submittedName>
</protein>
<dbReference type="InterPro" id="IPR020013">
    <property type="entry name" value="Flagellar_FlgE/F/G"/>
</dbReference>
<dbReference type="GO" id="GO:0009425">
    <property type="term" value="C:bacterial-type flagellum basal body"/>
    <property type="evidence" value="ECO:0007669"/>
    <property type="project" value="UniProtKB-SubCell"/>
</dbReference>
<dbReference type="AlphaFoldDB" id="A0A382PLE8"/>
<dbReference type="PROSITE" id="PS00588">
    <property type="entry name" value="FLAGELLA_BB_ROD"/>
    <property type="match status" value="1"/>
</dbReference>
<dbReference type="GO" id="GO:0009424">
    <property type="term" value="C:bacterial-type flagellum hook"/>
    <property type="evidence" value="ECO:0007669"/>
    <property type="project" value="TreeGrafter"/>
</dbReference>
<reference evidence="5" key="1">
    <citation type="submission" date="2018-05" db="EMBL/GenBank/DDBJ databases">
        <authorList>
            <person name="Lanie J.A."/>
            <person name="Ng W.-L."/>
            <person name="Kazmierczak K.M."/>
            <person name="Andrzejewski T.M."/>
            <person name="Davidsen T.M."/>
            <person name="Wayne K.J."/>
            <person name="Tettelin H."/>
            <person name="Glass J.I."/>
            <person name="Rusch D."/>
            <person name="Podicherti R."/>
            <person name="Tsui H.-C.T."/>
            <person name="Winkler M.E."/>
        </authorList>
    </citation>
    <scope>NUCLEOTIDE SEQUENCE</scope>
</reference>
<dbReference type="GO" id="GO:0071978">
    <property type="term" value="P:bacterial-type flagellum-dependent swarming motility"/>
    <property type="evidence" value="ECO:0007669"/>
    <property type="project" value="TreeGrafter"/>
</dbReference>
<feature type="domain" description="Flagellar hook protein FlgE/F/G-like D1" evidence="4">
    <location>
        <begin position="88"/>
        <end position="131"/>
    </location>
</feature>
<feature type="non-terminal residue" evidence="5">
    <location>
        <position position="199"/>
    </location>
</feature>
<dbReference type="PANTHER" id="PTHR30435">
    <property type="entry name" value="FLAGELLAR PROTEIN"/>
    <property type="match status" value="1"/>
</dbReference>
<evidence type="ECO:0000313" key="5">
    <source>
        <dbReference type="EMBL" id="SVC73478.1"/>
    </source>
</evidence>
<dbReference type="NCBIfam" id="TIGR03506">
    <property type="entry name" value="FlgEFG_subfam"/>
    <property type="match status" value="1"/>
</dbReference>
<evidence type="ECO:0000259" key="4">
    <source>
        <dbReference type="Pfam" id="PF22692"/>
    </source>
</evidence>
<comment type="subcellular location">
    <subcellularLocation>
        <location evidence="1">Bacterial flagellum basal body</location>
    </subcellularLocation>
</comment>
<evidence type="ECO:0000256" key="2">
    <source>
        <dbReference type="ARBA" id="ARBA00023143"/>
    </source>
</evidence>
<dbReference type="SUPFAM" id="SSF117143">
    <property type="entry name" value="Flagellar hook protein flgE"/>
    <property type="match status" value="1"/>
</dbReference>
<dbReference type="InterPro" id="IPR037925">
    <property type="entry name" value="FlgE/F/G-like"/>
</dbReference>
<dbReference type="EMBL" id="UINC01107818">
    <property type="protein sequence ID" value="SVC73478.1"/>
    <property type="molecule type" value="Genomic_DNA"/>
</dbReference>
<dbReference type="PANTHER" id="PTHR30435:SF1">
    <property type="entry name" value="FLAGELLAR HOOK PROTEIN FLGE"/>
    <property type="match status" value="1"/>
</dbReference>
<dbReference type="InterPro" id="IPR019776">
    <property type="entry name" value="Flagellar_basal_body_rod_CS"/>
</dbReference>
<organism evidence="5">
    <name type="scientific">marine metagenome</name>
    <dbReference type="NCBI Taxonomy" id="408172"/>
    <lineage>
        <taxon>unclassified sequences</taxon>
        <taxon>metagenomes</taxon>
        <taxon>ecological metagenomes</taxon>
    </lineage>
</organism>
<gene>
    <name evidence="5" type="ORF">METZ01_LOCUS326332</name>
</gene>
<evidence type="ECO:0000256" key="1">
    <source>
        <dbReference type="ARBA" id="ARBA00004117"/>
    </source>
</evidence>
<evidence type="ECO:0000259" key="3">
    <source>
        <dbReference type="Pfam" id="PF00460"/>
    </source>
</evidence>
<keyword evidence="2" id="KW-0975">Bacterial flagellum</keyword>
<dbReference type="Pfam" id="PF22692">
    <property type="entry name" value="LlgE_F_G_D1"/>
    <property type="match status" value="1"/>
</dbReference>
<dbReference type="InterPro" id="IPR001444">
    <property type="entry name" value="Flag_bb_rod_N"/>
</dbReference>
<feature type="domain" description="Flagellar basal body rod protein N-terminal" evidence="3">
    <location>
        <begin position="9"/>
        <end position="37"/>
    </location>
</feature>
<sequence length="199" mass="20752">MSLISTLFTGVSGLSGQSKAMEIIGDNIANVNTVGFKGSAPVFGDIFSTVLHNGAVTSQLGGGSQLAGVLQVWDQGAIEHSQNALDIAIDGNGFFITSPEDSSAQFFTRNGQFRMNEGGKVQSMTGEILKGFKYTANVLSTTMEDIDLAGVQSTPNASTFFNSGTQLNAASTAATTFITPVTLYNSVGSIVTLNITFTK</sequence>
<name>A0A382PLE8_9ZZZZ</name>
<proteinExistence type="predicted"/>
<accession>A0A382PLE8</accession>
<dbReference type="InterPro" id="IPR053967">
    <property type="entry name" value="LlgE_F_G-like_D1"/>
</dbReference>